<dbReference type="GO" id="GO:0005635">
    <property type="term" value="C:nuclear envelope"/>
    <property type="evidence" value="ECO:0007669"/>
    <property type="project" value="TreeGrafter"/>
</dbReference>
<gene>
    <name evidence="11" type="ORF">RRG08_017984</name>
</gene>
<name>A0AAE0ZDC1_9GAST</name>
<evidence type="ECO:0000256" key="5">
    <source>
        <dbReference type="ARBA" id="ARBA00022448"/>
    </source>
</evidence>
<evidence type="ECO:0000313" key="12">
    <source>
        <dbReference type="Proteomes" id="UP001283361"/>
    </source>
</evidence>
<comment type="similarity">
    <text evidence="3">Belongs to the XPO2/CSE1 family.</text>
</comment>
<dbReference type="InterPro" id="IPR016024">
    <property type="entry name" value="ARM-type_fold"/>
</dbReference>
<dbReference type="PANTHER" id="PTHR10997:SF8">
    <property type="entry name" value="EXPORTIN-2"/>
    <property type="match status" value="1"/>
</dbReference>
<keyword evidence="12" id="KW-1185">Reference proteome</keyword>
<dbReference type="Pfam" id="PF08506">
    <property type="entry name" value="Cse1"/>
    <property type="match status" value="1"/>
</dbReference>
<evidence type="ECO:0000256" key="1">
    <source>
        <dbReference type="ARBA" id="ARBA00004123"/>
    </source>
</evidence>
<evidence type="ECO:0000256" key="4">
    <source>
        <dbReference type="ARBA" id="ARBA00018945"/>
    </source>
</evidence>
<keyword evidence="6" id="KW-0963">Cytoplasm</keyword>
<evidence type="ECO:0000256" key="3">
    <source>
        <dbReference type="ARBA" id="ARBA00008669"/>
    </source>
</evidence>
<dbReference type="AlphaFoldDB" id="A0AAE0ZDC1"/>
<evidence type="ECO:0000256" key="9">
    <source>
        <dbReference type="ARBA" id="ARBA00030693"/>
    </source>
</evidence>
<evidence type="ECO:0000259" key="10">
    <source>
        <dbReference type="PROSITE" id="PS50166"/>
    </source>
</evidence>
<dbReference type="GO" id="GO:0005829">
    <property type="term" value="C:cytosol"/>
    <property type="evidence" value="ECO:0007669"/>
    <property type="project" value="TreeGrafter"/>
</dbReference>
<dbReference type="InterPro" id="IPR013713">
    <property type="entry name" value="XPO2_central"/>
</dbReference>
<organism evidence="11 12">
    <name type="scientific">Elysia crispata</name>
    <name type="common">lettuce slug</name>
    <dbReference type="NCBI Taxonomy" id="231223"/>
    <lineage>
        <taxon>Eukaryota</taxon>
        <taxon>Metazoa</taxon>
        <taxon>Spiralia</taxon>
        <taxon>Lophotrochozoa</taxon>
        <taxon>Mollusca</taxon>
        <taxon>Gastropoda</taxon>
        <taxon>Heterobranchia</taxon>
        <taxon>Euthyneura</taxon>
        <taxon>Panpulmonata</taxon>
        <taxon>Sacoglossa</taxon>
        <taxon>Placobranchoidea</taxon>
        <taxon>Plakobranchidae</taxon>
        <taxon>Elysia</taxon>
    </lineage>
</organism>
<comment type="caution">
    <text evidence="11">The sequence shown here is derived from an EMBL/GenBank/DDBJ whole genome shotgun (WGS) entry which is preliminary data.</text>
</comment>
<dbReference type="GO" id="GO:0005049">
    <property type="term" value="F:nuclear export signal receptor activity"/>
    <property type="evidence" value="ECO:0007669"/>
    <property type="project" value="TreeGrafter"/>
</dbReference>
<dbReference type="Gene3D" id="1.25.10.10">
    <property type="entry name" value="Leucine-rich Repeat Variant"/>
    <property type="match status" value="1"/>
</dbReference>
<protein>
    <recommendedName>
        <fullName evidence="4">Exportin-2</fullName>
    </recommendedName>
    <alternativeName>
        <fullName evidence="9">Importin-alpha re-exporter</fullName>
    </alternativeName>
</protein>
<comment type="subcellular location">
    <subcellularLocation>
        <location evidence="2">Cytoplasm</location>
    </subcellularLocation>
    <subcellularLocation>
        <location evidence="1">Nucleus</location>
    </subcellularLocation>
</comment>
<dbReference type="InterPro" id="IPR001494">
    <property type="entry name" value="Importin-beta_N"/>
</dbReference>
<dbReference type="InterPro" id="IPR005043">
    <property type="entry name" value="XPO2_C"/>
</dbReference>
<keyword evidence="5" id="KW-0813">Transport</keyword>
<dbReference type="InterPro" id="IPR011989">
    <property type="entry name" value="ARM-like"/>
</dbReference>
<dbReference type="SMART" id="SM00913">
    <property type="entry name" value="IBN_N"/>
    <property type="match status" value="1"/>
</dbReference>
<dbReference type="GO" id="GO:0006611">
    <property type="term" value="P:protein export from nucleus"/>
    <property type="evidence" value="ECO:0007669"/>
    <property type="project" value="TreeGrafter"/>
</dbReference>
<sequence length="1043" mass="119055">MDLTRKKNKQTKSLHYVVNSVVWVSHDTVFQTSCCECSHWFLAWTPNCLNISQTVFGYLVNKKEKVSKKRSICVRRMEVSQDNLEAMASYLQQTLSPDTDIRRNAEKFLESVEGNKHYPVLLLHLMDKEGADSHIRVSSAITFKNYVKRNWRLNEGLTDKIHSEDRDQIKQYIVGLMLKSPEQVQKQLSDAISIIGREDFPKKWPGLLTEMISKFQTGDFNVINGVLRTAHSIFKRYRHEFKSQELWEEIKFVLDNFASTLTELFKATMDLASKHSNDPKVLKIIFSSILLICKIFYSLNFQDLPEHFEDNIQVWMDHFLHLLSANNKLLQTDEDEAGLLEQVKSQVCDNVALYAQKYDEEFSSYLPNFVKAIWELLVTTGQEVKYDLLVSNAIQFLASVAERPNYKSLFENTETLANICEKVVVPNMQLREADEELFEDNPEEYMRRDIEGSDVDTRRRAACDLVQALSKSFEGPVIQNFSRYVQALLEEFAKNPGQNWRSKDTAIFLVTSLAAKGQTQKQGVTQTSELVNITEFFQSHILPDIQSSNVNETPILKADVLKYLMVFRNQLPVPVIQSTLKYLVRFVQADPVVVHTYGASCFERLFMVRQNGIPAITCDLVQPMANELMISLFAAMEKPGSTENEYIMKAVMRTMSLLQEHVIPMMPQLISGLKAKLILVSKNPSKPHFNHYLFECLCVAVRTSCKKLPASVSAFEEALFQPFTEILQQDVQEFIPYIFQILSLLMEQHSGDIPSTYLALFPHLLAPVLWERPGNIPPLVRLIQAYIEKGSHQIEAEKLNGLLGVFQKLIASKTHDHEGFYLLNYIIEFMPKESLSQYLKQIFILLFQRLSNSKTTKFIKSLLVFFSLYAIKYSASSLIEMVDGIQPKMFAMVIERLFIPDLQKVSGHTSKKICAIGVTKILTEADVMVNGDLSAFWPQLLQALVGLFELPEDDSVPDDEHFIEIEDTPGYQTSYSQLAFAGRRDHDPLAGFSEDPKVCLAKGLEKMGIRCPGRIQPLISSGMEAQAQTFLLQYCQSANVSLS</sequence>
<dbReference type="EMBL" id="JAWDGP010004170">
    <property type="protein sequence ID" value="KAK3767110.1"/>
    <property type="molecule type" value="Genomic_DNA"/>
</dbReference>
<evidence type="ECO:0000256" key="7">
    <source>
        <dbReference type="ARBA" id="ARBA00022927"/>
    </source>
</evidence>
<keyword evidence="8" id="KW-0539">Nucleus</keyword>
<proteinExistence type="inferred from homology"/>
<dbReference type="Proteomes" id="UP001283361">
    <property type="component" value="Unassembled WGS sequence"/>
</dbReference>
<accession>A0AAE0ZDC1</accession>
<dbReference type="Pfam" id="PF03378">
    <property type="entry name" value="CAS_CSE1"/>
    <property type="match status" value="1"/>
</dbReference>
<evidence type="ECO:0000256" key="8">
    <source>
        <dbReference type="ARBA" id="ARBA00023242"/>
    </source>
</evidence>
<dbReference type="Pfam" id="PF03810">
    <property type="entry name" value="IBN_N"/>
    <property type="match status" value="1"/>
</dbReference>
<evidence type="ECO:0000313" key="11">
    <source>
        <dbReference type="EMBL" id="KAK3767110.1"/>
    </source>
</evidence>
<reference evidence="11" key="1">
    <citation type="journal article" date="2023" name="G3 (Bethesda)">
        <title>A reference genome for the long-term kleptoplast-retaining sea slug Elysia crispata morphotype clarki.</title>
        <authorList>
            <person name="Eastman K.E."/>
            <person name="Pendleton A.L."/>
            <person name="Shaikh M.A."/>
            <person name="Suttiyut T."/>
            <person name="Ogas R."/>
            <person name="Tomko P."/>
            <person name="Gavelis G."/>
            <person name="Widhalm J.R."/>
            <person name="Wisecaver J.H."/>
        </authorList>
    </citation>
    <scope>NUCLEOTIDE SEQUENCE</scope>
    <source>
        <strain evidence="11">ECLA1</strain>
    </source>
</reference>
<feature type="domain" description="Importin N-terminal" evidence="10">
    <location>
        <begin position="105"/>
        <end position="179"/>
    </location>
</feature>
<dbReference type="GO" id="GO:0031267">
    <property type="term" value="F:small GTPase binding"/>
    <property type="evidence" value="ECO:0007669"/>
    <property type="project" value="InterPro"/>
</dbReference>
<dbReference type="SUPFAM" id="SSF48371">
    <property type="entry name" value="ARM repeat"/>
    <property type="match status" value="1"/>
</dbReference>
<evidence type="ECO:0000256" key="2">
    <source>
        <dbReference type="ARBA" id="ARBA00004496"/>
    </source>
</evidence>
<dbReference type="FunFam" id="1.25.10.10:FF:000057">
    <property type="entry name" value="Exportin-2 isoform 1"/>
    <property type="match status" value="1"/>
</dbReference>
<evidence type="ECO:0000256" key="6">
    <source>
        <dbReference type="ARBA" id="ARBA00022490"/>
    </source>
</evidence>
<keyword evidence="7" id="KW-0653">Protein transport</keyword>
<dbReference type="PROSITE" id="PS50166">
    <property type="entry name" value="IMPORTIN_B_NT"/>
    <property type="match status" value="1"/>
</dbReference>
<dbReference type="GO" id="GO:0006606">
    <property type="term" value="P:protein import into nucleus"/>
    <property type="evidence" value="ECO:0007669"/>
    <property type="project" value="TreeGrafter"/>
</dbReference>
<dbReference type="PANTHER" id="PTHR10997">
    <property type="entry name" value="IMPORTIN-7, 8, 11"/>
    <property type="match status" value="1"/>
</dbReference>